<comment type="caution">
    <text evidence="2">The sequence shown here is derived from an EMBL/GenBank/DDBJ whole genome shotgun (WGS) entry which is preliminary data.</text>
</comment>
<feature type="transmembrane region" description="Helical" evidence="1">
    <location>
        <begin position="20"/>
        <end position="43"/>
    </location>
</feature>
<keyword evidence="1" id="KW-1133">Transmembrane helix</keyword>
<accession>A0A8H3H4L5</accession>
<proteinExistence type="predicted"/>
<reference evidence="2" key="1">
    <citation type="submission" date="2021-01" db="EMBL/GenBank/DDBJ databases">
        <authorList>
            <person name="Kaushik A."/>
        </authorList>
    </citation>
    <scope>NUCLEOTIDE SEQUENCE</scope>
    <source>
        <strain evidence="2">AG6-10EEA</strain>
    </source>
</reference>
<evidence type="ECO:0000313" key="2">
    <source>
        <dbReference type="EMBL" id="CAE6480055.1"/>
    </source>
</evidence>
<evidence type="ECO:0000313" key="3">
    <source>
        <dbReference type="Proteomes" id="UP000663853"/>
    </source>
</evidence>
<gene>
    <name evidence="2" type="ORF">RDB_LOCUS87362</name>
</gene>
<protein>
    <recommendedName>
        <fullName evidence="4">Transmembrane protein</fullName>
    </recommendedName>
</protein>
<name>A0A8H3H4L5_9AGAM</name>
<evidence type="ECO:0008006" key="4">
    <source>
        <dbReference type="Google" id="ProtNLM"/>
    </source>
</evidence>
<dbReference type="EMBL" id="CAJMXA010002384">
    <property type="protein sequence ID" value="CAE6480055.1"/>
    <property type="molecule type" value="Genomic_DNA"/>
</dbReference>
<feature type="transmembrane region" description="Helical" evidence="1">
    <location>
        <begin position="387"/>
        <end position="406"/>
    </location>
</feature>
<dbReference type="AlphaFoldDB" id="A0A8H3H4L5"/>
<evidence type="ECO:0000256" key="1">
    <source>
        <dbReference type="SAM" id="Phobius"/>
    </source>
</evidence>
<keyword evidence="1" id="KW-0472">Membrane</keyword>
<dbReference type="Proteomes" id="UP000663853">
    <property type="component" value="Unassembled WGS sequence"/>
</dbReference>
<keyword evidence="1" id="KW-0812">Transmembrane</keyword>
<sequence>MFPLEYNIGHPFPGNKRFLFPTIMLIMVALPTLFFVNLITLGLEVVPSLQTQYQPNGTLLNNWWATHGLRRQLRPDLPPCEPKDIGRGDTFRLSTSLFDYKVMSAWETSNASEASGVPEQQRVQYRGEPFASCYVNGAGFEYDRNERTQIITVGVECPGSQDFPVYLSMQTSMTFSWDVHSHFVGQYYGPGQGMQRFIQRTSPNDYRKLVLAALEVISVDSLTIVKGQHVSNPALNIKIYLNIDPDTGAFAPSSSTWTYLNGTQPDSYPDEAGIYDSTLLNLLFVSIDAVSLDLGSHRSSTIFTNTSRLHDMISPNRAPPGVNVSDWANGTKSFNYGLIVPPYQTWAEMLLNDRPVKLGNATGMPDKSVMATTYLCPIYQVKSPGSLVTLVFVGIASMLMSIWTVWKFILTHIATRIEEPHVYMYCVCSDCKRRKKEAEEPQLKGEKKGWQGWDGVVDRTRIWVLERFKIIRDAGGRTKPDHPEDRESRSLLEVGRDSVSTANTRLRFATW</sequence>
<organism evidence="2 3">
    <name type="scientific">Rhizoctonia solani</name>
    <dbReference type="NCBI Taxonomy" id="456999"/>
    <lineage>
        <taxon>Eukaryota</taxon>
        <taxon>Fungi</taxon>
        <taxon>Dikarya</taxon>
        <taxon>Basidiomycota</taxon>
        <taxon>Agaricomycotina</taxon>
        <taxon>Agaricomycetes</taxon>
        <taxon>Cantharellales</taxon>
        <taxon>Ceratobasidiaceae</taxon>
        <taxon>Rhizoctonia</taxon>
    </lineage>
</organism>